<dbReference type="Gramene" id="ERN12508">
    <property type="protein sequence ID" value="ERN12508"/>
    <property type="gene ID" value="AMTR_s00025p00182750"/>
</dbReference>
<keyword evidence="8" id="KW-1185">Reference proteome</keyword>
<dbReference type="InterPro" id="IPR053940">
    <property type="entry name" value="UTP25_NTPase-like"/>
</dbReference>
<feature type="region of interest" description="Disordered" evidence="4">
    <location>
        <begin position="30"/>
        <end position="59"/>
    </location>
</feature>
<dbReference type="eggNOG" id="KOG2340">
    <property type="taxonomic scope" value="Eukaryota"/>
</dbReference>
<dbReference type="GO" id="GO:0034511">
    <property type="term" value="F:U3 snoRNA binding"/>
    <property type="evidence" value="ECO:0000318"/>
    <property type="project" value="GO_Central"/>
</dbReference>
<dbReference type="Gene3D" id="3.40.50.300">
    <property type="entry name" value="P-loop containing nucleotide triphosphate hydrolases"/>
    <property type="match status" value="1"/>
</dbReference>
<dbReference type="InterPro" id="IPR027417">
    <property type="entry name" value="P-loop_NTPase"/>
</dbReference>
<dbReference type="Pfam" id="PF06862">
    <property type="entry name" value="Utp25_C"/>
    <property type="match status" value="1"/>
</dbReference>
<feature type="compositionally biased region" description="Basic and acidic residues" evidence="4">
    <location>
        <begin position="103"/>
        <end position="116"/>
    </location>
</feature>
<dbReference type="PANTHER" id="PTHR12933">
    <property type="entry name" value="ORF PROTEIN-RELATED"/>
    <property type="match status" value="1"/>
</dbReference>
<evidence type="ECO:0008006" key="9">
    <source>
        <dbReference type="Google" id="ProtNLM"/>
    </source>
</evidence>
<dbReference type="GO" id="GO:0019843">
    <property type="term" value="F:rRNA binding"/>
    <property type="evidence" value="ECO:0000318"/>
    <property type="project" value="GO_Central"/>
</dbReference>
<dbReference type="GO" id="GO:0000462">
    <property type="term" value="P:maturation of SSU-rRNA from tricistronic rRNA transcript (SSU-rRNA, 5.8S rRNA, LSU-rRNA)"/>
    <property type="evidence" value="ECO:0000318"/>
    <property type="project" value="GO_Central"/>
</dbReference>
<feature type="region of interest" description="Disordered" evidence="4">
    <location>
        <begin position="81"/>
        <end position="135"/>
    </location>
</feature>
<organism evidence="7 8">
    <name type="scientific">Amborella trichopoda</name>
    <dbReference type="NCBI Taxonomy" id="13333"/>
    <lineage>
        <taxon>Eukaryota</taxon>
        <taxon>Viridiplantae</taxon>
        <taxon>Streptophyta</taxon>
        <taxon>Embryophyta</taxon>
        <taxon>Tracheophyta</taxon>
        <taxon>Spermatophyta</taxon>
        <taxon>Magnoliopsida</taxon>
        <taxon>Amborellales</taxon>
        <taxon>Amborellaceae</taxon>
        <taxon>Amborella</taxon>
    </lineage>
</organism>
<evidence type="ECO:0000259" key="6">
    <source>
        <dbReference type="Pfam" id="PF22916"/>
    </source>
</evidence>
<feature type="region of interest" description="Disordered" evidence="4">
    <location>
        <begin position="354"/>
        <end position="382"/>
    </location>
</feature>
<comment type="similarity">
    <text evidence="2">Belongs to the UTP25 family.</text>
</comment>
<accession>W1PWG6</accession>
<sequence length="709" mass="81335">MGKPSATKGVKRTRALKECDLDRRYKKHTVDENFPSDASPVFSDEEPSDKVTFEEVTNGESSRYDLLLKVIGSGTRSVADPYTIGRREEQGLSDMGEDESEFEDKSSENEHSDGGSELKSQAPDEESDLDLESDDQLENGAAECTSSFRIHLGHTLSEEEVKCLNTGKWMFEWEVPAIGMPMSKWKGTGQCFLKEKETKAGTDLKVQLYQHWMDVYANSGSQDLSSSMQGQFFSLCNSYRDILHTNKKPFYLKGSFEDSNVMDAYIIHSLNHVYRTRDLVMRSNEKLAKQMRNDEHAPDVGVDFLDQGFTRPKILILLPLRSIALRVVKRMIELTPPTRRVNVEHMDRFIEEFGSPEVENDDNQNELAHKKGSAKPQKSSKPVDFEALFSGNNDDHFRIGIKFTRKSIKLYADFYNSDMIIASPLGLITIIAEAESEKEKDVDFFSSIEVLVIDHADVVAMQNWTHLNSVVEHLNCIPSKQHDTDIMRVRKWYLDGHARFYRQTILLGGFVTPEMNALFHQHCVNYEGKVKVLCAYKGVLPNVLLPVRQVFERFDAPSIVDADDARFSFFVKKVFPKIKDSLQGGIMLFTSSTAEFIRVRNFLRSQNSSFCLLGEYTKPADISRARLWFFEGKRKIMLYTERVHFYHRYKIRGIKDVIFYSLPERKDFYSEILNIHGATENAFCTVLFTEFDKLKWILTVLVLCPIFGN</sequence>
<comment type="subcellular location">
    <subcellularLocation>
        <location evidence="1">Nucleus</location>
        <location evidence="1">Nucleolus</location>
    </subcellularLocation>
</comment>
<evidence type="ECO:0000256" key="2">
    <source>
        <dbReference type="ARBA" id="ARBA00009223"/>
    </source>
</evidence>
<gene>
    <name evidence="7" type="ORF">AMTR_s00025p00182750</name>
</gene>
<name>W1PWG6_AMBTC</name>
<dbReference type="AlphaFoldDB" id="W1PWG6"/>
<dbReference type="OMA" id="QNWAHLE"/>
<dbReference type="Proteomes" id="UP000017836">
    <property type="component" value="Unassembled WGS sequence"/>
</dbReference>
<dbReference type="GO" id="GO:0032040">
    <property type="term" value="C:small-subunit processome"/>
    <property type="evidence" value="ECO:0000318"/>
    <property type="project" value="GO_Central"/>
</dbReference>
<evidence type="ECO:0000256" key="3">
    <source>
        <dbReference type="ARBA" id="ARBA00023242"/>
    </source>
</evidence>
<dbReference type="PANTHER" id="PTHR12933:SF0">
    <property type="entry name" value="U3 SMALL NUCLEOLAR RNA-ASSOCIATED PROTEIN 25 HOMOLOG"/>
    <property type="match status" value="1"/>
</dbReference>
<dbReference type="GO" id="GO:0005730">
    <property type="term" value="C:nucleolus"/>
    <property type="evidence" value="ECO:0000318"/>
    <property type="project" value="GO_Central"/>
</dbReference>
<dbReference type="InterPro" id="IPR010678">
    <property type="entry name" value="UTP25"/>
</dbReference>
<evidence type="ECO:0000259" key="5">
    <source>
        <dbReference type="Pfam" id="PF06862"/>
    </source>
</evidence>
<feature type="domain" description="UTP25 C-terminal" evidence="5">
    <location>
        <begin position="541"/>
        <end position="695"/>
    </location>
</feature>
<reference evidence="8" key="1">
    <citation type="journal article" date="2013" name="Science">
        <title>The Amborella genome and the evolution of flowering plants.</title>
        <authorList>
            <consortium name="Amborella Genome Project"/>
        </authorList>
    </citation>
    <scope>NUCLEOTIDE SEQUENCE [LARGE SCALE GENOMIC DNA]</scope>
</reference>
<feature type="domain" description="UTP25 NTP hydrolase-like" evidence="6">
    <location>
        <begin position="239"/>
        <end position="530"/>
    </location>
</feature>
<dbReference type="InterPro" id="IPR053939">
    <property type="entry name" value="UTP25_C"/>
</dbReference>
<dbReference type="GO" id="GO:0009553">
    <property type="term" value="P:embryo sac development"/>
    <property type="evidence" value="ECO:0007669"/>
    <property type="project" value="EnsemblPlants"/>
</dbReference>
<protein>
    <recommendedName>
        <fullName evidence="9">U3 small nucleolar RNA-associated protein 25</fullName>
    </recommendedName>
</protein>
<dbReference type="HOGENOM" id="CLU_018705_2_1_1"/>
<evidence type="ECO:0000256" key="1">
    <source>
        <dbReference type="ARBA" id="ARBA00004604"/>
    </source>
</evidence>
<evidence type="ECO:0000313" key="7">
    <source>
        <dbReference type="EMBL" id="ERN12508.1"/>
    </source>
</evidence>
<proteinExistence type="inferred from homology"/>
<dbReference type="Pfam" id="PF22916">
    <property type="entry name" value="UTP25_NTPase-like"/>
    <property type="match status" value="1"/>
</dbReference>
<evidence type="ECO:0000256" key="4">
    <source>
        <dbReference type="SAM" id="MobiDB-lite"/>
    </source>
</evidence>
<dbReference type="STRING" id="13333.W1PWG6"/>
<feature type="compositionally biased region" description="Acidic residues" evidence="4">
    <location>
        <begin position="123"/>
        <end position="135"/>
    </location>
</feature>
<dbReference type="EMBL" id="KI392614">
    <property type="protein sequence ID" value="ERN12508.1"/>
    <property type="molecule type" value="Genomic_DNA"/>
</dbReference>
<dbReference type="GO" id="GO:0009303">
    <property type="term" value="P:rRNA transcription"/>
    <property type="evidence" value="ECO:0007669"/>
    <property type="project" value="EnsemblPlants"/>
</dbReference>
<evidence type="ECO:0000313" key="8">
    <source>
        <dbReference type="Proteomes" id="UP000017836"/>
    </source>
</evidence>
<dbReference type="GO" id="GO:0009793">
    <property type="term" value="P:embryo development ending in seed dormancy"/>
    <property type="evidence" value="ECO:0007669"/>
    <property type="project" value="EnsemblPlants"/>
</dbReference>
<keyword evidence="3" id="KW-0539">Nucleus</keyword>